<organism evidence="2 3">
    <name type="scientific">Azospirillum picis</name>
    <dbReference type="NCBI Taxonomy" id="488438"/>
    <lineage>
        <taxon>Bacteria</taxon>
        <taxon>Pseudomonadati</taxon>
        <taxon>Pseudomonadota</taxon>
        <taxon>Alphaproteobacteria</taxon>
        <taxon>Rhodospirillales</taxon>
        <taxon>Azospirillaceae</taxon>
        <taxon>Azospirillum</taxon>
    </lineage>
</organism>
<comment type="caution">
    <text evidence="2">The sequence shown here is derived from an EMBL/GenBank/DDBJ whole genome shotgun (WGS) entry which is preliminary data.</text>
</comment>
<protein>
    <recommendedName>
        <fullName evidence="4">Restriction endonuclease type IV Mrr domain-containing protein</fullName>
    </recommendedName>
</protein>
<reference evidence="2 3" key="1">
    <citation type="submission" date="2023-07" db="EMBL/GenBank/DDBJ databases">
        <title>Genomic Encyclopedia of Type Strains, Phase IV (KMG-IV): sequencing the most valuable type-strain genomes for metagenomic binning, comparative biology and taxonomic classification.</title>
        <authorList>
            <person name="Goeker M."/>
        </authorList>
    </citation>
    <scope>NUCLEOTIDE SEQUENCE [LARGE SCALE GENOMIC DNA]</scope>
    <source>
        <strain evidence="2 3">DSM 19922</strain>
    </source>
</reference>
<evidence type="ECO:0008006" key="4">
    <source>
        <dbReference type="Google" id="ProtNLM"/>
    </source>
</evidence>
<evidence type="ECO:0000313" key="2">
    <source>
        <dbReference type="EMBL" id="MDQ0536751.1"/>
    </source>
</evidence>
<accession>A0ABU0MTK9</accession>
<gene>
    <name evidence="2" type="ORF">QO018_005649</name>
</gene>
<evidence type="ECO:0000256" key="1">
    <source>
        <dbReference type="SAM" id="SignalP"/>
    </source>
</evidence>
<feature type="signal peptide" evidence="1">
    <location>
        <begin position="1"/>
        <end position="26"/>
    </location>
</feature>
<dbReference type="InterPro" id="IPR011335">
    <property type="entry name" value="Restrct_endonuc-II-like"/>
</dbReference>
<evidence type="ECO:0000313" key="3">
    <source>
        <dbReference type="Proteomes" id="UP001244552"/>
    </source>
</evidence>
<feature type="chain" id="PRO_5045173795" description="Restriction endonuclease type IV Mrr domain-containing protein" evidence="1">
    <location>
        <begin position="27"/>
        <end position="243"/>
    </location>
</feature>
<dbReference type="SUPFAM" id="SSF52980">
    <property type="entry name" value="Restriction endonuclease-like"/>
    <property type="match status" value="1"/>
</dbReference>
<keyword evidence="1" id="KW-0732">Signal</keyword>
<sequence>MRRLVRLFPSVCLIALTVFLSGPVDAFSPKTAFRVAEVMRQIARVDEAHVERAVLAYRRGGYLALTKSMEGITDKSAIGGIFLRVAVTEGKLADEEAAVLLKELHAVPGYEKAARALLISDVNFTGAIQELRAARALKESGGEVRFIRMEFKDVGKKGVTDIDIFANVNGRVVAVESKAYKTAMRWDEISRDADTLLHVKEINPSAVGCFLFLEKPSELALKMIEERGLKAVWGDPGMIRYCV</sequence>
<name>A0ABU0MTK9_9PROT</name>
<dbReference type="RefSeq" id="WP_209989894.1">
    <property type="nucleotide sequence ID" value="NZ_JAGINO010000031.1"/>
</dbReference>
<dbReference type="EMBL" id="JAUSVU010000031">
    <property type="protein sequence ID" value="MDQ0536751.1"/>
    <property type="molecule type" value="Genomic_DNA"/>
</dbReference>
<proteinExistence type="predicted"/>
<keyword evidence="3" id="KW-1185">Reference proteome</keyword>
<dbReference type="Proteomes" id="UP001244552">
    <property type="component" value="Unassembled WGS sequence"/>
</dbReference>